<keyword evidence="2" id="KW-1185">Reference proteome</keyword>
<accession>A0A2P4T3N5</accession>
<name>A0A2P4T3N5_BAMTH</name>
<proteinExistence type="predicted"/>
<organism evidence="1 2">
    <name type="scientific">Bambusicola thoracicus</name>
    <name type="common">Chinese bamboo-partridge</name>
    <name type="synonym">Perdix thoracica</name>
    <dbReference type="NCBI Taxonomy" id="9083"/>
    <lineage>
        <taxon>Eukaryota</taxon>
        <taxon>Metazoa</taxon>
        <taxon>Chordata</taxon>
        <taxon>Craniata</taxon>
        <taxon>Vertebrata</taxon>
        <taxon>Euteleostomi</taxon>
        <taxon>Archelosauria</taxon>
        <taxon>Archosauria</taxon>
        <taxon>Dinosauria</taxon>
        <taxon>Saurischia</taxon>
        <taxon>Theropoda</taxon>
        <taxon>Coelurosauria</taxon>
        <taxon>Aves</taxon>
        <taxon>Neognathae</taxon>
        <taxon>Galloanserae</taxon>
        <taxon>Galliformes</taxon>
        <taxon>Phasianidae</taxon>
        <taxon>Perdicinae</taxon>
        <taxon>Bambusicola</taxon>
    </lineage>
</organism>
<gene>
    <name evidence="1" type="ORF">CIB84_005277</name>
</gene>
<reference evidence="1 2" key="1">
    <citation type="submission" date="2018-01" db="EMBL/GenBank/DDBJ databases">
        <title>Comparison of the Chinese Bamboo Partridge and Red Junglefowl genome sequences highlights the importance of demography in genome evolution.</title>
        <authorList>
            <person name="Tiley G.P."/>
            <person name="Kimball R.T."/>
            <person name="Braun E.L."/>
            <person name="Burleigh J.G."/>
        </authorList>
    </citation>
    <scope>NUCLEOTIDE SEQUENCE [LARGE SCALE GENOMIC DNA]</scope>
    <source>
        <strain evidence="1">RTK389</strain>
        <tissue evidence="1">Blood</tissue>
    </source>
</reference>
<dbReference type="EMBL" id="PPHD01010001">
    <property type="protein sequence ID" value="POI30971.1"/>
    <property type="molecule type" value="Genomic_DNA"/>
</dbReference>
<protein>
    <submittedName>
        <fullName evidence="1">Uncharacterized protein</fullName>
    </submittedName>
</protein>
<dbReference type="Proteomes" id="UP000237246">
    <property type="component" value="Unassembled WGS sequence"/>
</dbReference>
<evidence type="ECO:0000313" key="2">
    <source>
        <dbReference type="Proteomes" id="UP000237246"/>
    </source>
</evidence>
<sequence>MCAAQHSCPTKLTC</sequence>
<comment type="caution">
    <text evidence="1">The sequence shown here is derived from an EMBL/GenBank/DDBJ whole genome shotgun (WGS) entry which is preliminary data.</text>
</comment>
<evidence type="ECO:0000313" key="1">
    <source>
        <dbReference type="EMBL" id="POI30971.1"/>
    </source>
</evidence>